<keyword evidence="4" id="KW-0723">Serine/threonine-protein kinase</keyword>
<keyword evidence="5" id="KW-0808">Transferase</keyword>
<evidence type="ECO:0000256" key="12">
    <source>
        <dbReference type="ARBA" id="ARBA00024334"/>
    </source>
</evidence>
<dbReference type="Pfam" id="PF00069">
    <property type="entry name" value="Pkinase"/>
    <property type="match status" value="1"/>
</dbReference>
<evidence type="ECO:0000313" key="18">
    <source>
        <dbReference type="EMBL" id="OMJ78653.1"/>
    </source>
</evidence>
<dbReference type="SUPFAM" id="SSF47473">
    <property type="entry name" value="EF-hand"/>
    <property type="match status" value="1"/>
</dbReference>
<accession>A0A1R2BPC0</accession>
<dbReference type="PROSITE" id="PS00107">
    <property type="entry name" value="PROTEIN_KINASE_ATP"/>
    <property type="match status" value="1"/>
</dbReference>
<evidence type="ECO:0000256" key="1">
    <source>
        <dbReference type="ARBA" id="ARBA00001946"/>
    </source>
</evidence>
<evidence type="ECO:0000256" key="9">
    <source>
        <dbReference type="ARBA" id="ARBA00022777"/>
    </source>
</evidence>
<evidence type="ECO:0000256" key="3">
    <source>
        <dbReference type="ARBA" id="ARBA00012513"/>
    </source>
</evidence>
<keyword evidence="6" id="KW-0479">Metal-binding</keyword>
<dbReference type="Gene3D" id="1.10.510.10">
    <property type="entry name" value="Transferase(Phosphotransferase) domain 1"/>
    <property type="match status" value="1"/>
</dbReference>
<evidence type="ECO:0000259" key="17">
    <source>
        <dbReference type="PROSITE" id="PS50222"/>
    </source>
</evidence>
<comment type="similarity">
    <text evidence="12">Belongs to the protein kinase superfamily. Ser/Thr protein kinase family. CDPK subfamily.</text>
</comment>
<comment type="catalytic activity">
    <reaction evidence="14">
        <text>L-seryl-[protein] + ATP = O-phospho-L-seryl-[protein] + ADP + H(+)</text>
        <dbReference type="Rhea" id="RHEA:17989"/>
        <dbReference type="Rhea" id="RHEA-COMP:9863"/>
        <dbReference type="Rhea" id="RHEA-COMP:11604"/>
        <dbReference type="ChEBI" id="CHEBI:15378"/>
        <dbReference type="ChEBI" id="CHEBI:29999"/>
        <dbReference type="ChEBI" id="CHEBI:30616"/>
        <dbReference type="ChEBI" id="CHEBI:83421"/>
        <dbReference type="ChEBI" id="CHEBI:456216"/>
        <dbReference type="EC" id="2.7.11.1"/>
    </reaction>
</comment>
<dbReference type="FunFam" id="1.10.238.10:FF:000585">
    <property type="entry name" value="Calcium-dependent protein kinase-a"/>
    <property type="match status" value="1"/>
</dbReference>
<evidence type="ECO:0000256" key="6">
    <source>
        <dbReference type="ARBA" id="ARBA00022723"/>
    </source>
</evidence>
<dbReference type="InterPro" id="IPR000719">
    <property type="entry name" value="Prot_kinase_dom"/>
</dbReference>
<keyword evidence="10" id="KW-0106">Calcium</keyword>
<dbReference type="InterPro" id="IPR011009">
    <property type="entry name" value="Kinase-like_dom_sf"/>
</dbReference>
<organism evidence="18 19">
    <name type="scientific">Stentor coeruleus</name>
    <dbReference type="NCBI Taxonomy" id="5963"/>
    <lineage>
        <taxon>Eukaryota</taxon>
        <taxon>Sar</taxon>
        <taxon>Alveolata</taxon>
        <taxon>Ciliophora</taxon>
        <taxon>Postciliodesmatophora</taxon>
        <taxon>Heterotrichea</taxon>
        <taxon>Heterotrichida</taxon>
        <taxon>Stentoridae</taxon>
        <taxon>Stentor</taxon>
    </lineage>
</organism>
<dbReference type="InterPro" id="IPR017441">
    <property type="entry name" value="Protein_kinase_ATP_BS"/>
</dbReference>
<feature type="domain" description="EF-hand" evidence="17">
    <location>
        <begin position="430"/>
        <end position="464"/>
    </location>
</feature>
<comment type="caution">
    <text evidence="18">The sequence shown here is derived from an EMBL/GenBank/DDBJ whole genome shotgun (WGS) entry which is preliminary data.</text>
</comment>
<dbReference type="InterPro" id="IPR008271">
    <property type="entry name" value="Ser/Thr_kinase_AS"/>
</dbReference>
<dbReference type="Gene3D" id="1.10.238.10">
    <property type="entry name" value="EF-hand"/>
    <property type="match status" value="2"/>
</dbReference>
<keyword evidence="9" id="KW-0418">Kinase</keyword>
<keyword evidence="7" id="KW-0677">Repeat</keyword>
<feature type="domain" description="Protein kinase" evidence="16">
    <location>
        <begin position="50"/>
        <end position="308"/>
    </location>
</feature>
<dbReference type="EMBL" id="MPUH01000511">
    <property type="protein sequence ID" value="OMJ78653.1"/>
    <property type="molecule type" value="Genomic_DNA"/>
</dbReference>
<comment type="catalytic activity">
    <reaction evidence="13">
        <text>L-threonyl-[protein] + ATP = O-phospho-L-threonyl-[protein] + ADP + H(+)</text>
        <dbReference type="Rhea" id="RHEA:46608"/>
        <dbReference type="Rhea" id="RHEA-COMP:11060"/>
        <dbReference type="Rhea" id="RHEA-COMP:11605"/>
        <dbReference type="ChEBI" id="CHEBI:15378"/>
        <dbReference type="ChEBI" id="CHEBI:30013"/>
        <dbReference type="ChEBI" id="CHEBI:30616"/>
        <dbReference type="ChEBI" id="CHEBI:61977"/>
        <dbReference type="ChEBI" id="CHEBI:456216"/>
        <dbReference type="EC" id="2.7.11.1"/>
    </reaction>
</comment>
<comment type="subunit">
    <text evidence="2">Monomer.</text>
</comment>
<feature type="domain" description="EF-hand" evidence="17">
    <location>
        <begin position="465"/>
        <end position="500"/>
    </location>
</feature>
<dbReference type="InterPro" id="IPR018247">
    <property type="entry name" value="EF_Hand_1_Ca_BS"/>
</dbReference>
<evidence type="ECO:0000259" key="16">
    <source>
        <dbReference type="PROSITE" id="PS50011"/>
    </source>
</evidence>
<protein>
    <recommendedName>
        <fullName evidence="3">non-specific serine/threonine protein kinase</fullName>
        <ecNumber evidence="3">2.7.11.1</ecNumber>
    </recommendedName>
</protein>
<dbReference type="PROSITE" id="PS50011">
    <property type="entry name" value="PROTEIN_KINASE_DOM"/>
    <property type="match status" value="1"/>
</dbReference>
<dbReference type="FunFam" id="1.10.510.10:FF:000571">
    <property type="entry name" value="Maternal embryonic leucine zipper kinase"/>
    <property type="match status" value="1"/>
</dbReference>
<feature type="binding site" evidence="15">
    <location>
        <position position="79"/>
    </location>
    <ligand>
        <name>ATP</name>
        <dbReference type="ChEBI" id="CHEBI:30616"/>
    </ligand>
</feature>
<dbReference type="SMART" id="SM00220">
    <property type="entry name" value="S_TKc"/>
    <property type="match status" value="1"/>
</dbReference>
<keyword evidence="19" id="KW-1185">Reference proteome</keyword>
<dbReference type="PANTHER" id="PTHR24349">
    <property type="entry name" value="SERINE/THREONINE-PROTEIN KINASE"/>
    <property type="match status" value="1"/>
</dbReference>
<dbReference type="InterPro" id="IPR050205">
    <property type="entry name" value="CDPK_Ser/Thr_kinases"/>
</dbReference>
<evidence type="ECO:0000256" key="8">
    <source>
        <dbReference type="ARBA" id="ARBA00022741"/>
    </source>
</evidence>
<evidence type="ECO:0000256" key="2">
    <source>
        <dbReference type="ARBA" id="ARBA00011245"/>
    </source>
</evidence>
<evidence type="ECO:0000256" key="10">
    <source>
        <dbReference type="ARBA" id="ARBA00022837"/>
    </source>
</evidence>
<keyword evidence="11 15" id="KW-0067">ATP-binding</keyword>
<evidence type="ECO:0000256" key="14">
    <source>
        <dbReference type="ARBA" id="ARBA00048679"/>
    </source>
</evidence>
<dbReference type="PROSITE" id="PS00108">
    <property type="entry name" value="PROTEIN_KINASE_ST"/>
    <property type="match status" value="1"/>
</dbReference>
<feature type="domain" description="EF-hand" evidence="17">
    <location>
        <begin position="394"/>
        <end position="429"/>
    </location>
</feature>
<dbReference type="Proteomes" id="UP000187209">
    <property type="component" value="Unassembled WGS sequence"/>
</dbReference>
<feature type="domain" description="EF-hand" evidence="17">
    <location>
        <begin position="357"/>
        <end position="392"/>
    </location>
</feature>
<dbReference type="FunFam" id="3.30.200.20:FF:000315">
    <property type="entry name" value="Calcium-dependent protein kinase 3"/>
    <property type="match status" value="1"/>
</dbReference>
<reference evidence="18 19" key="1">
    <citation type="submission" date="2016-11" db="EMBL/GenBank/DDBJ databases">
        <title>The macronuclear genome of Stentor coeruleus: a giant cell with tiny introns.</title>
        <authorList>
            <person name="Slabodnick M."/>
            <person name="Ruby J.G."/>
            <person name="Reiff S.B."/>
            <person name="Swart E.C."/>
            <person name="Gosai S."/>
            <person name="Prabakaran S."/>
            <person name="Witkowska E."/>
            <person name="Larue G.E."/>
            <person name="Fisher S."/>
            <person name="Freeman R.M."/>
            <person name="Gunawardena J."/>
            <person name="Chu W."/>
            <person name="Stover N.A."/>
            <person name="Gregory B.D."/>
            <person name="Nowacki M."/>
            <person name="Derisi J."/>
            <person name="Roy S.W."/>
            <person name="Marshall W.F."/>
            <person name="Sood P."/>
        </authorList>
    </citation>
    <scope>NUCLEOTIDE SEQUENCE [LARGE SCALE GENOMIC DNA]</scope>
    <source>
        <strain evidence="18">WM001</strain>
    </source>
</reference>
<dbReference type="SMART" id="SM00054">
    <property type="entry name" value="EFh"/>
    <property type="match status" value="4"/>
</dbReference>
<dbReference type="OrthoDB" id="284419at2759"/>
<dbReference type="EC" id="2.7.11.1" evidence="3"/>
<dbReference type="Pfam" id="PF13499">
    <property type="entry name" value="EF-hand_7"/>
    <property type="match status" value="2"/>
</dbReference>
<dbReference type="InterPro" id="IPR011992">
    <property type="entry name" value="EF-hand-dom_pair"/>
</dbReference>
<evidence type="ECO:0000256" key="5">
    <source>
        <dbReference type="ARBA" id="ARBA00022679"/>
    </source>
</evidence>
<dbReference type="CDD" id="cd00051">
    <property type="entry name" value="EFh"/>
    <property type="match status" value="1"/>
</dbReference>
<dbReference type="Gene3D" id="3.30.200.20">
    <property type="entry name" value="Phosphorylase Kinase, domain 1"/>
    <property type="match status" value="1"/>
</dbReference>
<dbReference type="AlphaFoldDB" id="A0A1R2BPC0"/>
<sequence length="508" mass="58149">MGCSPSKSIYSSDGEYYSISSNKPISNLHSLKIEAGLFVGKRKGNINKYYIIEEKLGEGSFGFVRAATSILTGHKRAIKTINKNSVIDNPKNRSKFFAEVDILIKTDHPNIVKLYEFYEDEKYYHLITEFVTGGELMDLIIKNKTLTETLAAYFFKQLISGVYYCHSNNIVHRDLKLQNMLLDRDSTDAILKIIDFGTSQIMMPKGYLSEAYGTLMYMAPEVFRGQYNEKCDIWSCGVILYILLSGRPPFTGKTDIEISMKISRGTVFFDSPEWENISDSAKSLIKKMLNKDPIFRISAQDALHHRWLIENSLEPYSPGTRQINHHSSLVNMTNFKAEWKLQQAVLTYIGSQIAIKDDSRKYMQTFKDLDRNGDGKLSKDELIAAYSKHMGNCLAVSEAEKVMKIVDVNDSGFIDYTEFVMAAEEMRNLLHCKNLEEAFKAFDRDNSGKISAEEIKEILGCRIRSKNRLWKRILNEVDQNGDGELDFEEFKAMMMKLGSMRNEYSQSE</sequence>
<evidence type="ECO:0000313" key="19">
    <source>
        <dbReference type="Proteomes" id="UP000187209"/>
    </source>
</evidence>
<keyword evidence="8 15" id="KW-0547">Nucleotide-binding</keyword>
<evidence type="ECO:0000256" key="11">
    <source>
        <dbReference type="ARBA" id="ARBA00022840"/>
    </source>
</evidence>
<dbReference type="PROSITE" id="PS00018">
    <property type="entry name" value="EF_HAND_1"/>
    <property type="match status" value="3"/>
</dbReference>
<proteinExistence type="inferred from homology"/>
<evidence type="ECO:0000256" key="7">
    <source>
        <dbReference type="ARBA" id="ARBA00022737"/>
    </source>
</evidence>
<dbReference type="PROSITE" id="PS50222">
    <property type="entry name" value="EF_HAND_2"/>
    <property type="match status" value="4"/>
</dbReference>
<evidence type="ECO:0000256" key="15">
    <source>
        <dbReference type="PROSITE-ProRule" id="PRU10141"/>
    </source>
</evidence>
<dbReference type="GO" id="GO:0005524">
    <property type="term" value="F:ATP binding"/>
    <property type="evidence" value="ECO:0007669"/>
    <property type="project" value="UniProtKB-UniRule"/>
</dbReference>
<dbReference type="GO" id="GO:0004674">
    <property type="term" value="F:protein serine/threonine kinase activity"/>
    <property type="evidence" value="ECO:0007669"/>
    <property type="project" value="UniProtKB-KW"/>
</dbReference>
<comment type="cofactor">
    <cofactor evidence="1">
        <name>Mg(2+)</name>
        <dbReference type="ChEBI" id="CHEBI:18420"/>
    </cofactor>
</comment>
<dbReference type="InterPro" id="IPR002048">
    <property type="entry name" value="EF_hand_dom"/>
</dbReference>
<name>A0A1R2BPC0_9CILI</name>
<dbReference type="GO" id="GO:0005509">
    <property type="term" value="F:calcium ion binding"/>
    <property type="evidence" value="ECO:0007669"/>
    <property type="project" value="InterPro"/>
</dbReference>
<evidence type="ECO:0000256" key="13">
    <source>
        <dbReference type="ARBA" id="ARBA00047899"/>
    </source>
</evidence>
<gene>
    <name evidence="18" type="ORF">SteCoe_21495</name>
</gene>
<dbReference type="CDD" id="cd05117">
    <property type="entry name" value="STKc_CAMK"/>
    <property type="match status" value="1"/>
</dbReference>
<evidence type="ECO:0000256" key="4">
    <source>
        <dbReference type="ARBA" id="ARBA00022527"/>
    </source>
</evidence>
<dbReference type="SUPFAM" id="SSF56112">
    <property type="entry name" value="Protein kinase-like (PK-like)"/>
    <property type="match status" value="1"/>
</dbReference>